<dbReference type="InterPro" id="IPR012337">
    <property type="entry name" value="RNaseH-like_sf"/>
</dbReference>
<proteinExistence type="predicted"/>
<reference evidence="2 4" key="1">
    <citation type="submission" date="2018-04" db="EMBL/GenBank/DDBJ databases">
        <title>Whole genome sequence comparison of clinical and drinking water Legionella pneumophila isolates associated with the Flint Water Crisis.</title>
        <authorList>
            <person name="Garner E."/>
            <person name="Brown C."/>
            <person name="Schwake O."/>
            <person name="Coil D."/>
            <person name="Jospin G."/>
            <person name="Eisen J."/>
            <person name="Edwards M."/>
            <person name="Pruden A."/>
        </authorList>
    </citation>
    <scope>NUCLEOTIDE SEQUENCE [LARGE SCALE GENOMIC DNA]</scope>
    <source>
        <strain evidence="2 4">Genessee03</strain>
    </source>
</reference>
<accession>A0AB38N1E0</accession>
<dbReference type="RefSeq" id="WP_108295151.1">
    <property type="nucleotide sequence ID" value="NZ_JAWVLH010000031.1"/>
</dbReference>
<evidence type="ECO:0000259" key="1">
    <source>
        <dbReference type="Pfam" id="PF01609"/>
    </source>
</evidence>
<keyword evidence="4" id="KW-1185">Reference proteome</keyword>
<dbReference type="InterPro" id="IPR047658">
    <property type="entry name" value="IS4-like_transpos"/>
</dbReference>
<dbReference type="Proteomes" id="UP000251035">
    <property type="component" value="Unassembled WGS sequence"/>
</dbReference>
<evidence type="ECO:0000313" key="2">
    <source>
        <dbReference type="EMBL" id="PUT44346.1"/>
    </source>
</evidence>
<dbReference type="GO" id="GO:0003677">
    <property type="term" value="F:DNA binding"/>
    <property type="evidence" value="ECO:0007669"/>
    <property type="project" value="InterPro"/>
</dbReference>
<comment type="caution">
    <text evidence="3">The sequence shown here is derived from an EMBL/GenBank/DDBJ whole genome shotgun (WGS) entry which is preliminary data.</text>
</comment>
<dbReference type="InterPro" id="IPR002559">
    <property type="entry name" value="Transposase_11"/>
</dbReference>
<dbReference type="Proteomes" id="UP000306421">
    <property type="component" value="Unassembled WGS sequence"/>
</dbReference>
<dbReference type="NCBIfam" id="NF033591">
    <property type="entry name" value="transpos_IS4_2"/>
    <property type="match status" value="1"/>
</dbReference>
<sequence>MKYISELSGILSQRLNWHKSRIDCFAQMLLALFMVRSVNLSEIAVAMDGDRASIDSRYKRVYRFFSKFEVDFTWIARWIYSLFFNKAHKVYLAIDRTNWYWGKAKINVFMLSICYEGIAIPIFWRLLKKAGSTTGQEQIELLSRFINTFGKESIQGILGDREFPNKALIAWLVAENIPFYLRIKGNVDVCIGKKKFKASAQLFSHLAPYQHQVFGMKVHVFGHSLYLAGSKNSREDLMIVITNQPPKNAIACYLRRWEIETLFASLKTKGWRFEDTRVIEPKRIEKLLVLLALGFVWAHRIGEWKASIKPIPLKKLRNQKRPKNSFFRLGLDHLRDLLTNHRINIKLFAKLSNWILFALDETVF</sequence>
<dbReference type="Pfam" id="PF01609">
    <property type="entry name" value="DDE_Tnp_1"/>
    <property type="match status" value="1"/>
</dbReference>
<dbReference type="EMBL" id="QFGG01000028">
    <property type="protein sequence ID" value="TID39702.1"/>
    <property type="molecule type" value="Genomic_DNA"/>
</dbReference>
<gene>
    <name evidence="2" type="ORF">DB745_14065</name>
    <name evidence="3" type="ORF">DIZ81_14030</name>
</gene>
<evidence type="ECO:0000313" key="3">
    <source>
        <dbReference type="EMBL" id="TID39702.1"/>
    </source>
</evidence>
<reference evidence="3 5" key="2">
    <citation type="submission" date="2018-04" db="EMBL/GenBank/DDBJ databases">
        <title>Whole genome sequence comparison of clinical and drinking water Legionella pneumophila isolates.</title>
        <authorList>
            <person name="Garner E."/>
        </authorList>
    </citation>
    <scope>NUCLEOTIDE SEQUENCE [LARGE SCALE GENOMIC DNA]</scope>
    <source>
        <strain evidence="3 5">WH02</strain>
    </source>
</reference>
<dbReference type="SUPFAM" id="SSF53098">
    <property type="entry name" value="Ribonuclease H-like"/>
    <property type="match status" value="1"/>
</dbReference>
<protein>
    <submittedName>
        <fullName evidence="3">IS4 family transposase</fullName>
    </submittedName>
</protein>
<dbReference type="GO" id="GO:0004803">
    <property type="term" value="F:transposase activity"/>
    <property type="evidence" value="ECO:0007669"/>
    <property type="project" value="InterPro"/>
</dbReference>
<dbReference type="GO" id="GO:0006313">
    <property type="term" value="P:DNA transposition"/>
    <property type="evidence" value="ECO:0007669"/>
    <property type="project" value="InterPro"/>
</dbReference>
<evidence type="ECO:0000313" key="5">
    <source>
        <dbReference type="Proteomes" id="UP000306421"/>
    </source>
</evidence>
<dbReference type="AlphaFoldDB" id="A0AB38N1E0"/>
<dbReference type="EMBL" id="QCXM01000032">
    <property type="protein sequence ID" value="PUT44346.1"/>
    <property type="molecule type" value="Genomic_DNA"/>
</dbReference>
<feature type="domain" description="Transposase IS4-like" evidence="1">
    <location>
        <begin position="92"/>
        <end position="293"/>
    </location>
</feature>
<evidence type="ECO:0000313" key="4">
    <source>
        <dbReference type="Proteomes" id="UP000251035"/>
    </source>
</evidence>
<name>A0AB38N1E0_9GAMM</name>
<organism evidence="3 5">
    <name type="scientific">Legionella taurinensis</name>
    <dbReference type="NCBI Taxonomy" id="70611"/>
    <lineage>
        <taxon>Bacteria</taxon>
        <taxon>Pseudomonadati</taxon>
        <taxon>Pseudomonadota</taxon>
        <taxon>Gammaproteobacteria</taxon>
        <taxon>Legionellales</taxon>
        <taxon>Legionellaceae</taxon>
        <taxon>Legionella</taxon>
    </lineage>
</organism>